<evidence type="ECO:0000313" key="1">
    <source>
        <dbReference type="EMBL" id="KAH8007157.1"/>
    </source>
</evidence>
<gene>
    <name evidence="1" type="ORF">K3G42_017751</name>
</gene>
<accession>A0ACB8FPH4</accession>
<keyword evidence="2" id="KW-1185">Reference proteome</keyword>
<proteinExistence type="predicted"/>
<dbReference type="Proteomes" id="UP000827872">
    <property type="component" value="Linkage Group LG06"/>
</dbReference>
<sequence>MLKLSGGFLRNLPSPRPPLAPPHPPPHGPQRLGSQEGGGAGSGQGPWPTTTRNPLPVRPGFRTAKGFSPSPVPSLLPCRRQIDPKGLCFPAEQTAADEPVGAQGIRREGELAEGRAPEWNAAAPPPSSELRRHVSLRLLLHSATGFVDPGPNWRVFSAVPSSFSSAGSLQGICFHLLWPEAEVEVGKSGFRRLTVSFGPLETRMGPKDTLQAVGKNTRLEEDGCQRKTQAAGFCQLPRGKGKGRFLEALPSLGILLFPLARRNCACRQESSRQSQAPVSWACSFAKAAAGAAM</sequence>
<reference evidence="1" key="1">
    <citation type="submission" date="2021-08" db="EMBL/GenBank/DDBJ databases">
        <title>The first chromosome-level gecko genome reveals the dynamic sex chromosomes of Neotropical dwarf geckos (Sphaerodactylidae: Sphaerodactylus).</title>
        <authorList>
            <person name="Pinto B.J."/>
            <person name="Keating S.E."/>
            <person name="Gamble T."/>
        </authorList>
    </citation>
    <scope>NUCLEOTIDE SEQUENCE</scope>
    <source>
        <strain evidence="1">TG3544</strain>
    </source>
</reference>
<name>A0ACB8FPH4_9SAUR</name>
<evidence type="ECO:0000313" key="2">
    <source>
        <dbReference type="Proteomes" id="UP000827872"/>
    </source>
</evidence>
<comment type="caution">
    <text evidence="1">The sequence shown here is derived from an EMBL/GenBank/DDBJ whole genome shotgun (WGS) entry which is preliminary data.</text>
</comment>
<dbReference type="EMBL" id="CM037619">
    <property type="protein sequence ID" value="KAH8007157.1"/>
    <property type="molecule type" value="Genomic_DNA"/>
</dbReference>
<organism evidence="1 2">
    <name type="scientific">Sphaerodactylus townsendi</name>
    <dbReference type="NCBI Taxonomy" id="933632"/>
    <lineage>
        <taxon>Eukaryota</taxon>
        <taxon>Metazoa</taxon>
        <taxon>Chordata</taxon>
        <taxon>Craniata</taxon>
        <taxon>Vertebrata</taxon>
        <taxon>Euteleostomi</taxon>
        <taxon>Lepidosauria</taxon>
        <taxon>Squamata</taxon>
        <taxon>Bifurcata</taxon>
        <taxon>Gekkota</taxon>
        <taxon>Sphaerodactylidae</taxon>
        <taxon>Sphaerodactylus</taxon>
    </lineage>
</organism>
<protein>
    <submittedName>
        <fullName evidence="1">Uncharacterized protein</fullName>
    </submittedName>
</protein>